<accession>A0ACC3APW8</accession>
<sequence>MQVAVITGGASGMGLAVASALAERGNWKVHLLDISEERGSNAAKELPNTFFHQADISNYGSLARTFDSIFSSSGNRLDFVFANAGVIERTNFYETSTEPSGSVAEPDLRTIQVNLNGVIYTTVLAAHYFRLSPHAGKGTSLVMTSSCGGLYPSHYSPIYTASKHGVLGFMRSVARPFAQDGIRVNAICPGIVKTNLVDAQGWSNFPADRFIPVERIAEIVTLLIDGGEMVDAADIRVSCAVGRAVELSGSNYYFREQPEFCDSEMKEVMGATELENQVGGVLSG</sequence>
<keyword evidence="2" id="KW-1185">Reference proteome</keyword>
<evidence type="ECO:0000313" key="2">
    <source>
        <dbReference type="Proteomes" id="UP001177260"/>
    </source>
</evidence>
<gene>
    <name evidence="1" type="ORF">N8T08_000792</name>
</gene>
<organism evidence="1 2">
    <name type="scientific">Aspergillus melleus</name>
    <dbReference type="NCBI Taxonomy" id="138277"/>
    <lineage>
        <taxon>Eukaryota</taxon>
        <taxon>Fungi</taxon>
        <taxon>Dikarya</taxon>
        <taxon>Ascomycota</taxon>
        <taxon>Pezizomycotina</taxon>
        <taxon>Eurotiomycetes</taxon>
        <taxon>Eurotiomycetidae</taxon>
        <taxon>Eurotiales</taxon>
        <taxon>Aspergillaceae</taxon>
        <taxon>Aspergillus</taxon>
        <taxon>Aspergillus subgen. Circumdati</taxon>
    </lineage>
</organism>
<proteinExistence type="predicted"/>
<protein>
    <submittedName>
        <fullName evidence="1">Uncharacterized protein</fullName>
    </submittedName>
</protein>
<dbReference type="Proteomes" id="UP001177260">
    <property type="component" value="Unassembled WGS sequence"/>
</dbReference>
<dbReference type="EMBL" id="JAOPJF010000108">
    <property type="protein sequence ID" value="KAK1139429.1"/>
    <property type="molecule type" value="Genomic_DNA"/>
</dbReference>
<evidence type="ECO:0000313" key="1">
    <source>
        <dbReference type="EMBL" id="KAK1139429.1"/>
    </source>
</evidence>
<name>A0ACC3APW8_9EURO</name>
<comment type="caution">
    <text evidence="1">The sequence shown here is derived from an EMBL/GenBank/DDBJ whole genome shotgun (WGS) entry which is preliminary data.</text>
</comment>
<reference evidence="1 2" key="1">
    <citation type="journal article" date="2023" name="ACS Omega">
        <title>Identification of the Neoaspergillic Acid Biosynthesis Gene Cluster by Establishing an In Vitro CRISPR-Ribonucleoprotein Genetic System in Aspergillus melleus.</title>
        <authorList>
            <person name="Yuan B."/>
            <person name="Grau M.F."/>
            <person name="Murata R.M."/>
            <person name="Torok T."/>
            <person name="Venkateswaran K."/>
            <person name="Stajich J.E."/>
            <person name="Wang C.C.C."/>
        </authorList>
    </citation>
    <scope>NUCLEOTIDE SEQUENCE [LARGE SCALE GENOMIC DNA]</scope>
    <source>
        <strain evidence="1 2">IMV 1140</strain>
    </source>
</reference>